<organism evidence="1 2">
    <name type="scientific">Schistosoma mattheei</name>
    <dbReference type="NCBI Taxonomy" id="31246"/>
    <lineage>
        <taxon>Eukaryota</taxon>
        <taxon>Metazoa</taxon>
        <taxon>Spiralia</taxon>
        <taxon>Lophotrochozoa</taxon>
        <taxon>Platyhelminthes</taxon>
        <taxon>Trematoda</taxon>
        <taxon>Digenea</taxon>
        <taxon>Strigeidida</taxon>
        <taxon>Schistosomatoidea</taxon>
        <taxon>Schistosomatidae</taxon>
        <taxon>Schistosoma</taxon>
    </lineage>
</organism>
<keyword evidence="2" id="KW-1185">Reference proteome</keyword>
<protein>
    <submittedName>
        <fullName evidence="1">Uncharacterized protein</fullName>
    </submittedName>
</protein>
<reference evidence="1 2" key="1">
    <citation type="submission" date="2018-11" db="EMBL/GenBank/DDBJ databases">
        <authorList>
            <consortium name="Pathogen Informatics"/>
        </authorList>
    </citation>
    <scope>NUCLEOTIDE SEQUENCE [LARGE SCALE GENOMIC DNA]</scope>
    <source>
        <strain>Denwood</strain>
        <strain evidence="2">Zambia</strain>
    </source>
</reference>
<dbReference type="EMBL" id="UZAL01027933">
    <property type="protein sequence ID" value="VDP36968.1"/>
    <property type="molecule type" value="Genomic_DNA"/>
</dbReference>
<dbReference type="AlphaFoldDB" id="A0A3P8DSP1"/>
<name>A0A3P8DSP1_9TREM</name>
<proteinExistence type="predicted"/>
<sequence>MKMQFCQVNQKNHDNVEHFYVVNLIKLSIALKQTDLMQLPMVAKTSMPFSKLEKCSFMRSSTLTNKIRRGN</sequence>
<evidence type="ECO:0000313" key="2">
    <source>
        <dbReference type="Proteomes" id="UP000269396"/>
    </source>
</evidence>
<dbReference type="Proteomes" id="UP000269396">
    <property type="component" value="Unassembled WGS sequence"/>
</dbReference>
<gene>
    <name evidence="1" type="ORF">SMTD_LOCUS6995</name>
</gene>
<evidence type="ECO:0000313" key="1">
    <source>
        <dbReference type="EMBL" id="VDP36968.1"/>
    </source>
</evidence>
<accession>A0A3P8DSP1</accession>